<feature type="non-terminal residue" evidence="1">
    <location>
        <position position="1"/>
    </location>
</feature>
<gene>
    <name evidence="1" type="ORF">T310_8947</name>
</gene>
<dbReference type="RefSeq" id="XP_013323882.1">
    <property type="nucleotide sequence ID" value="XM_013468428.1"/>
</dbReference>
<comment type="caution">
    <text evidence="1">The sequence shown here is derived from an EMBL/GenBank/DDBJ whole genome shotgun (WGS) entry which is preliminary data.</text>
</comment>
<dbReference type="AlphaFoldDB" id="A0A0F4YGQ2"/>
<keyword evidence="2" id="KW-1185">Reference proteome</keyword>
<protein>
    <submittedName>
        <fullName evidence="1">Uncharacterized protein</fullName>
    </submittedName>
</protein>
<name>A0A0F4YGQ2_RASE3</name>
<evidence type="ECO:0000313" key="2">
    <source>
        <dbReference type="Proteomes" id="UP000053958"/>
    </source>
</evidence>
<proteinExistence type="predicted"/>
<dbReference type="EMBL" id="LASV01000678">
    <property type="protein sequence ID" value="KKA17270.1"/>
    <property type="molecule type" value="Genomic_DNA"/>
</dbReference>
<organism evidence="1 2">
    <name type="scientific">Rasamsonia emersonii (strain ATCC 16479 / CBS 393.64 / IMI 116815)</name>
    <dbReference type="NCBI Taxonomy" id="1408163"/>
    <lineage>
        <taxon>Eukaryota</taxon>
        <taxon>Fungi</taxon>
        <taxon>Dikarya</taxon>
        <taxon>Ascomycota</taxon>
        <taxon>Pezizomycotina</taxon>
        <taxon>Eurotiomycetes</taxon>
        <taxon>Eurotiomycetidae</taxon>
        <taxon>Eurotiales</taxon>
        <taxon>Trichocomaceae</taxon>
        <taxon>Rasamsonia</taxon>
    </lineage>
</organism>
<evidence type="ECO:0000313" key="1">
    <source>
        <dbReference type="EMBL" id="KKA17270.1"/>
    </source>
</evidence>
<accession>A0A0F4YGQ2</accession>
<reference evidence="1 2" key="1">
    <citation type="submission" date="2015-04" db="EMBL/GenBank/DDBJ databases">
        <authorList>
            <person name="Heijne W.H."/>
            <person name="Fedorova N.D."/>
            <person name="Nierman W.C."/>
            <person name="Vollebregt A.W."/>
            <person name="Zhao Z."/>
            <person name="Wu L."/>
            <person name="Kumar M."/>
            <person name="Stam H."/>
            <person name="van den Berg M.A."/>
            <person name="Pel H.J."/>
        </authorList>
    </citation>
    <scope>NUCLEOTIDE SEQUENCE [LARGE SCALE GENOMIC DNA]</scope>
    <source>
        <strain evidence="1 2">CBS 393.64</strain>
    </source>
</reference>
<sequence length="112" mass="12724">RALRPDRGSSTSLPKIPSLLPAAVTLLLHFLPMTRFTTTRCNSTPSFGSNFFWSAQQSRHNPIFFRLKVYDRSLQFHLKVFEATFHLSAAVTSQLHLFSSVTRSMTISCNFT</sequence>
<dbReference type="Proteomes" id="UP000053958">
    <property type="component" value="Unassembled WGS sequence"/>
</dbReference>
<dbReference type="GeneID" id="25321038"/>